<dbReference type="AlphaFoldDB" id="A0A6P6NQJ4"/>
<gene>
    <name evidence="4" type="primary">LOC113085053</name>
</gene>
<feature type="compositionally biased region" description="Basic and acidic residues" evidence="1">
    <location>
        <begin position="116"/>
        <end position="125"/>
    </location>
</feature>
<keyword evidence="3" id="KW-1185">Reference proteome</keyword>
<evidence type="ECO:0000259" key="2">
    <source>
        <dbReference type="Pfam" id="PF16064"/>
    </source>
</evidence>
<evidence type="ECO:0000313" key="4">
    <source>
        <dbReference type="RefSeq" id="XP_026110853.1"/>
    </source>
</evidence>
<feature type="region of interest" description="Disordered" evidence="1">
    <location>
        <begin position="202"/>
        <end position="242"/>
    </location>
</feature>
<dbReference type="GeneID" id="113085053"/>
<sequence>MDKMFHIVVFDKTNEVEVVPSVWIKNGECMWPPNKIDITKAVKSQESPGDDWKPHKARIIFTSHDYKEARRKLPLAVDHTDIDQTDGGDSPITFQRKRIPKNILFPGEDDDDDNAMEEHLKEPKSRKGRRYSIPDAPKIARHANKLDPGKPNCPKIFHSTLALHNDEMEGIKATKSKKKRYALPNAPVISREQISPAVDNLHLSGQGRTDLHSRDHSSPDVSLHGQSSPHLRPHGQKSPNLLPSCYSPDLYADCHSTPEIHSSQQSSIAMLSSGWNVLSESCTLSKSSTETLLSQANVEVRRPAHKSKEIHKKKHSEPSPLPQPHQTTDIEQTSSHQIFLLRNILTKQEMLMDQMRIIMKTLQCMQSSQETEIGLDRNLLPLKDLTSLQSMEGNLRSTPDLHKQLVNTLALKGGADVQESVWRIMHGLFTNSLARKVNMRGLNGKISFLRLQIRDVVIAAVRRNRLTSDATEKDIDSTVKRWLYLAPDRDGGRKERMKSKVLKDNMTG</sequence>
<proteinExistence type="predicted"/>
<dbReference type="Proteomes" id="UP000515129">
    <property type="component" value="Unplaced"/>
</dbReference>
<dbReference type="RefSeq" id="XP_026110853.1">
    <property type="nucleotide sequence ID" value="XM_026255068.1"/>
</dbReference>
<name>A0A6P6NQJ4_CARAU</name>
<protein>
    <submittedName>
        <fullName evidence="4">Uncharacterized protein LOC113085053 isoform X1</fullName>
    </submittedName>
</protein>
<dbReference type="KEGG" id="caua:113085053"/>
<dbReference type="OrthoDB" id="8859298at2759"/>
<feature type="region of interest" description="Disordered" evidence="1">
    <location>
        <begin position="295"/>
        <end position="332"/>
    </location>
</feature>
<reference evidence="4" key="1">
    <citation type="submission" date="2025-08" db="UniProtKB">
        <authorList>
            <consortium name="RefSeq"/>
        </authorList>
    </citation>
    <scope>IDENTIFICATION</scope>
    <source>
        <strain evidence="4">Wakin</strain>
        <tissue evidence="4">Muscle</tissue>
    </source>
</reference>
<evidence type="ECO:0000256" key="1">
    <source>
        <dbReference type="SAM" id="MobiDB-lite"/>
    </source>
</evidence>
<feature type="compositionally biased region" description="Basic and acidic residues" evidence="1">
    <location>
        <begin position="209"/>
        <end position="218"/>
    </location>
</feature>
<feature type="domain" description="DUF4806" evidence="2">
    <location>
        <begin position="380"/>
        <end position="452"/>
    </location>
</feature>
<feature type="region of interest" description="Disordered" evidence="1">
    <location>
        <begin position="103"/>
        <end position="131"/>
    </location>
</feature>
<accession>A0A6P6NQJ4</accession>
<organism evidence="3 4">
    <name type="scientific">Carassius auratus</name>
    <name type="common">Goldfish</name>
    <dbReference type="NCBI Taxonomy" id="7957"/>
    <lineage>
        <taxon>Eukaryota</taxon>
        <taxon>Metazoa</taxon>
        <taxon>Chordata</taxon>
        <taxon>Craniata</taxon>
        <taxon>Vertebrata</taxon>
        <taxon>Euteleostomi</taxon>
        <taxon>Actinopterygii</taxon>
        <taxon>Neopterygii</taxon>
        <taxon>Teleostei</taxon>
        <taxon>Ostariophysi</taxon>
        <taxon>Cypriniformes</taxon>
        <taxon>Cyprinidae</taxon>
        <taxon>Cyprininae</taxon>
        <taxon>Carassius</taxon>
    </lineage>
</organism>
<evidence type="ECO:0000313" key="3">
    <source>
        <dbReference type="Proteomes" id="UP000515129"/>
    </source>
</evidence>
<feature type="compositionally biased region" description="Basic residues" evidence="1">
    <location>
        <begin position="303"/>
        <end position="315"/>
    </location>
</feature>
<dbReference type="PANTHER" id="PTHR34153:SF2">
    <property type="entry name" value="SI:CH211-262H13.3-RELATED"/>
    <property type="match status" value="1"/>
</dbReference>
<dbReference type="Pfam" id="PF16064">
    <property type="entry name" value="DUF4806"/>
    <property type="match status" value="1"/>
</dbReference>
<dbReference type="PANTHER" id="PTHR34153">
    <property type="entry name" value="SI:CH211-262H13.3-RELATED-RELATED"/>
    <property type="match status" value="1"/>
</dbReference>
<dbReference type="InterPro" id="IPR032071">
    <property type="entry name" value="DUF4806"/>
</dbReference>